<dbReference type="Gene3D" id="3.30.160.150">
    <property type="entry name" value="Lipoprotein like domain"/>
    <property type="match status" value="1"/>
</dbReference>
<dbReference type="OrthoDB" id="7629596at2"/>
<dbReference type="GO" id="GO:0019867">
    <property type="term" value="C:outer membrane"/>
    <property type="evidence" value="ECO:0007669"/>
    <property type="project" value="InterPro"/>
</dbReference>
<reference evidence="2 3" key="1">
    <citation type="submission" date="2017-03" db="EMBL/GenBank/DDBJ databases">
        <authorList>
            <person name="Afonso C.L."/>
            <person name="Miller P.J."/>
            <person name="Scott M.A."/>
            <person name="Spackman E."/>
            <person name="Goraichik I."/>
            <person name="Dimitrov K.M."/>
            <person name="Suarez D.L."/>
            <person name="Swayne D.E."/>
        </authorList>
    </citation>
    <scope>NUCLEOTIDE SEQUENCE [LARGE SCALE GENOMIC DNA]</scope>
    <source>
        <strain evidence="2 3">CECT 8620</strain>
    </source>
</reference>
<accession>A0A1Y5TP82</accession>
<evidence type="ECO:0000313" key="3">
    <source>
        <dbReference type="Proteomes" id="UP000193862"/>
    </source>
</evidence>
<keyword evidence="1" id="KW-0732">Signal</keyword>
<evidence type="ECO:0000256" key="1">
    <source>
        <dbReference type="SAM" id="SignalP"/>
    </source>
</evidence>
<dbReference type="Proteomes" id="UP000193862">
    <property type="component" value="Unassembled WGS sequence"/>
</dbReference>
<feature type="signal peptide" evidence="1">
    <location>
        <begin position="1"/>
        <end position="26"/>
    </location>
</feature>
<proteinExistence type="predicted"/>
<dbReference type="InterPro" id="IPR006311">
    <property type="entry name" value="TAT_signal"/>
</dbReference>
<gene>
    <name evidence="2" type="ORF">AQS8620_03248</name>
</gene>
<evidence type="ECO:0000313" key="2">
    <source>
        <dbReference type="EMBL" id="SLN68703.1"/>
    </source>
</evidence>
<name>A0A1Y5TP82_9RHOB</name>
<sequence length="165" mass="17315">MSLSDRRTILKAALVLGAALSLSACGFTPVYGPEGAGLALRGKVAVQAPDDATSYALVARLQRRLGLTQSPDYRLTYTITTASTSVGVTDEEATTRYQITGQARYSLTDLQGSVVRSGTVSNFTAYSAIGSDVALVTARADANERLMVMLADQIFTGLLGAVTTQ</sequence>
<feature type="chain" id="PRO_5012893150" description="LPS-assembly lipoprotein" evidence="1">
    <location>
        <begin position="27"/>
        <end position="165"/>
    </location>
</feature>
<dbReference type="PROSITE" id="PS51318">
    <property type="entry name" value="TAT"/>
    <property type="match status" value="1"/>
</dbReference>
<keyword evidence="3" id="KW-1185">Reference proteome</keyword>
<dbReference type="Pfam" id="PF04390">
    <property type="entry name" value="LptE"/>
    <property type="match status" value="1"/>
</dbReference>
<dbReference type="RefSeq" id="WP_085838042.1">
    <property type="nucleotide sequence ID" value="NZ_FWFS01000014.1"/>
</dbReference>
<dbReference type="PROSITE" id="PS51257">
    <property type="entry name" value="PROKAR_LIPOPROTEIN"/>
    <property type="match status" value="1"/>
</dbReference>
<dbReference type="AlphaFoldDB" id="A0A1Y5TP82"/>
<dbReference type="EMBL" id="FWFS01000014">
    <property type="protein sequence ID" value="SLN68703.1"/>
    <property type="molecule type" value="Genomic_DNA"/>
</dbReference>
<organism evidence="2 3">
    <name type="scientific">Aquimixticola soesokkakensis</name>
    <dbReference type="NCBI Taxonomy" id="1519096"/>
    <lineage>
        <taxon>Bacteria</taxon>
        <taxon>Pseudomonadati</taxon>
        <taxon>Pseudomonadota</taxon>
        <taxon>Alphaproteobacteria</taxon>
        <taxon>Rhodobacterales</taxon>
        <taxon>Paracoccaceae</taxon>
        <taxon>Aquimixticola</taxon>
    </lineage>
</organism>
<dbReference type="InterPro" id="IPR007485">
    <property type="entry name" value="LPS_assembly_LptE"/>
</dbReference>
<evidence type="ECO:0008006" key="4">
    <source>
        <dbReference type="Google" id="ProtNLM"/>
    </source>
</evidence>
<dbReference type="GO" id="GO:0043165">
    <property type="term" value="P:Gram-negative-bacterium-type cell outer membrane assembly"/>
    <property type="evidence" value="ECO:0007669"/>
    <property type="project" value="InterPro"/>
</dbReference>
<protein>
    <recommendedName>
        <fullName evidence="4">LPS-assembly lipoprotein</fullName>
    </recommendedName>
</protein>